<feature type="region of interest" description="Disordered" evidence="1">
    <location>
        <begin position="63"/>
        <end position="98"/>
    </location>
</feature>
<dbReference type="AlphaFoldDB" id="A0A4Y2U3K2"/>
<protein>
    <submittedName>
        <fullName evidence="2">Uncharacterized protein</fullName>
    </submittedName>
</protein>
<evidence type="ECO:0000313" key="2">
    <source>
        <dbReference type="EMBL" id="GBO06230.1"/>
    </source>
</evidence>
<feature type="compositionally biased region" description="Basic and acidic residues" evidence="1">
    <location>
        <begin position="77"/>
        <end position="87"/>
    </location>
</feature>
<organism evidence="2 3">
    <name type="scientific">Araneus ventricosus</name>
    <name type="common">Orbweaver spider</name>
    <name type="synonym">Epeira ventricosa</name>
    <dbReference type="NCBI Taxonomy" id="182803"/>
    <lineage>
        <taxon>Eukaryota</taxon>
        <taxon>Metazoa</taxon>
        <taxon>Ecdysozoa</taxon>
        <taxon>Arthropoda</taxon>
        <taxon>Chelicerata</taxon>
        <taxon>Arachnida</taxon>
        <taxon>Araneae</taxon>
        <taxon>Araneomorphae</taxon>
        <taxon>Entelegynae</taxon>
        <taxon>Araneoidea</taxon>
        <taxon>Araneidae</taxon>
        <taxon>Araneus</taxon>
    </lineage>
</organism>
<accession>A0A4Y2U3K2</accession>
<evidence type="ECO:0000256" key="1">
    <source>
        <dbReference type="SAM" id="MobiDB-lite"/>
    </source>
</evidence>
<keyword evidence="3" id="KW-1185">Reference proteome</keyword>
<comment type="caution">
    <text evidence="2">The sequence shown here is derived from an EMBL/GenBank/DDBJ whole genome shotgun (WGS) entry which is preliminary data.</text>
</comment>
<dbReference type="EMBL" id="BGPR01032641">
    <property type="protein sequence ID" value="GBO06230.1"/>
    <property type="molecule type" value="Genomic_DNA"/>
</dbReference>
<evidence type="ECO:0000313" key="3">
    <source>
        <dbReference type="Proteomes" id="UP000499080"/>
    </source>
</evidence>
<dbReference type="Proteomes" id="UP000499080">
    <property type="component" value="Unassembled WGS sequence"/>
</dbReference>
<gene>
    <name evidence="2" type="ORF">AVEN_187657_1</name>
</gene>
<name>A0A4Y2U3K2_ARAVE</name>
<reference evidence="2 3" key="1">
    <citation type="journal article" date="2019" name="Sci. Rep.">
        <title>Orb-weaving spider Araneus ventricosus genome elucidates the spidroin gene catalogue.</title>
        <authorList>
            <person name="Kono N."/>
            <person name="Nakamura H."/>
            <person name="Ohtoshi R."/>
            <person name="Moran D.A.P."/>
            <person name="Shinohara A."/>
            <person name="Yoshida Y."/>
            <person name="Fujiwara M."/>
            <person name="Mori M."/>
            <person name="Tomita M."/>
            <person name="Arakawa K."/>
        </authorList>
    </citation>
    <scope>NUCLEOTIDE SEQUENCE [LARGE SCALE GENOMIC DNA]</scope>
</reference>
<proteinExistence type="predicted"/>
<sequence>MHIFTQLGISVQNHTYQISKPHTEFSDALQGRDPKSNNYQIAIQEQLDGRSVLQEQLHRYLREAANEKSNNPQGSPGEHKNYTEKKGCRQPVQTGTIT</sequence>